<dbReference type="InterPro" id="IPR029063">
    <property type="entry name" value="SAM-dependent_MTases_sf"/>
</dbReference>
<dbReference type="EMBL" id="JAOTPV010000009">
    <property type="protein sequence ID" value="KAJ4478262.1"/>
    <property type="molecule type" value="Genomic_DNA"/>
</dbReference>
<dbReference type="AlphaFoldDB" id="A0A9W9AAI7"/>
<dbReference type="Pfam" id="PF10294">
    <property type="entry name" value="Methyltransf_16"/>
    <property type="match status" value="1"/>
</dbReference>
<dbReference type="PANTHER" id="PTHR14614">
    <property type="entry name" value="HEPATOCELLULAR CARCINOMA-ASSOCIATED ANTIGEN"/>
    <property type="match status" value="1"/>
</dbReference>
<dbReference type="Gene3D" id="3.40.50.150">
    <property type="entry name" value="Vaccinia Virus protein VP39"/>
    <property type="match status" value="1"/>
</dbReference>
<protein>
    <recommendedName>
        <fullName evidence="3">S-adenosyl-L-methionine-dependent methyltransferase</fullName>
    </recommendedName>
</protein>
<dbReference type="InterPro" id="IPR019410">
    <property type="entry name" value="Methyltransf_16"/>
</dbReference>
<organism evidence="1 2">
    <name type="scientific">Lentinula aciculospora</name>
    <dbReference type="NCBI Taxonomy" id="153920"/>
    <lineage>
        <taxon>Eukaryota</taxon>
        <taxon>Fungi</taxon>
        <taxon>Dikarya</taxon>
        <taxon>Basidiomycota</taxon>
        <taxon>Agaricomycotina</taxon>
        <taxon>Agaricomycetes</taxon>
        <taxon>Agaricomycetidae</taxon>
        <taxon>Agaricales</taxon>
        <taxon>Marasmiineae</taxon>
        <taxon>Omphalotaceae</taxon>
        <taxon>Lentinula</taxon>
    </lineage>
</organism>
<dbReference type="SUPFAM" id="SSF53335">
    <property type="entry name" value="S-adenosyl-L-methionine-dependent methyltransferases"/>
    <property type="match status" value="1"/>
</dbReference>
<name>A0A9W9AAI7_9AGAR</name>
<feature type="non-terminal residue" evidence="1">
    <location>
        <position position="1"/>
    </location>
</feature>
<accession>A0A9W9AAI7</accession>
<comment type="caution">
    <text evidence="1">The sequence shown here is derived from an EMBL/GenBank/DDBJ whole genome shotgun (WGS) entry which is preliminary data.</text>
</comment>
<evidence type="ECO:0008006" key="3">
    <source>
        <dbReference type="Google" id="ProtNLM"/>
    </source>
</evidence>
<evidence type="ECO:0000313" key="1">
    <source>
        <dbReference type="EMBL" id="KAJ4478262.1"/>
    </source>
</evidence>
<evidence type="ECO:0000313" key="2">
    <source>
        <dbReference type="Proteomes" id="UP001150266"/>
    </source>
</evidence>
<dbReference type="OrthoDB" id="433955at2759"/>
<keyword evidence="2" id="KW-1185">Reference proteome</keyword>
<gene>
    <name evidence="1" type="ORF">J3R30DRAFT_3670320</name>
</gene>
<dbReference type="GO" id="GO:0008757">
    <property type="term" value="F:S-adenosylmethionine-dependent methyltransferase activity"/>
    <property type="evidence" value="ECO:0007669"/>
    <property type="project" value="UniProtKB-ARBA"/>
</dbReference>
<reference evidence="1" key="1">
    <citation type="submission" date="2022-08" db="EMBL/GenBank/DDBJ databases">
        <title>A Global Phylogenomic Analysis of the Shiitake Genus Lentinula.</title>
        <authorList>
            <consortium name="DOE Joint Genome Institute"/>
            <person name="Sierra-Patev S."/>
            <person name="Min B."/>
            <person name="Naranjo-Ortiz M."/>
            <person name="Looney B."/>
            <person name="Konkel Z."/>
            <person name="Slot J.C."/>
            <person name="Sakamoto Y."/>
            <person name="Steenwyk J.L."/>
            <person name="Rokas A."/>
            <person name="Carro J."/>
            <person name="Camarero S."/>
            <person name="Ferreira P."/>
            <person name="Molpeceres G."/>
            <person name="Ruiz-Duenas F.J."/>
            <person name="Serrano A."/>
            <person name="Henrissat B."/>
            <person name="Drula E."/>
            <person name="Hughes K.W."/>
            <person name="Mata J.L."/>
            <person name="Ishikawa N.K."/>
            <person name="Vargas-Isla R."/>
            <person name="Ushijima S."/>
            <person name="Smith C.A."/>
            <person name="Ahrendt S."/>
            <person name="Andreopoulos W."/>
            <person name="He G."/>
            <person name="Labutti K."/>
            <person name="Lipzen A."/>
            <person name="Ng V."/>
            <person name="Riley R."/>
            <person name="Sandor L."/>
            <person name="Barry K."/>
            <person name="Martinez A.T."/>
            <person name="Xiao Y."/>
            <person name="Gibbons J.G."/>
            <person name="Terashima K."/>
            <person name="Grigoriev I.V."/>
            <person name="Hibbett D.S."/>
        </authorList>
    </citation>
    <scope>NUCLEOTIDE SEQUENCE</scope>
    <source>
        <strain evidence="1">JLM2183</strain>
    </source>
</reference>
<proteinExistence type="predicted"/>
<sequence>MPNSLSPPTIPTVPPTSYLPPIKFLVSFTETHRLQECLVYLRRIYVPNVRGSRRRKQNRSNLTGLHVSSPQSPLKTIRNDSFERAYALRWLSALTRIAPDPNSADSSDLAEIQNDAAALLAICAGTASAGTVQREFVFDNGRIEIALNDLPLSTNASDGDYFGSVGAQTWGGACVLAEEIADNPVEFFPGFSEADISERTFRVLELGAGTGLVSLGAAKVAMLHSSHRKVDIIATDYYPSVLDNLKSNIKTNFPDPSSSLTISSHFLDWSSFSSTSDSDASPLPTALGLFDLILGADIIYEPLHASWIRRVVQNTLRKPSLSTQKDCPSRNNSGQEQGGVFHLVMPLRPSFVAESNTIEQEFKFFEFDLDRTTDMGKIEQDLVIFSRETILCDAEDNLDLDIVSDNDTVSQAGEGHIVQYAYYIIGWEGSRYRRTRRNE</sequence>
<dbReference type="PANTHER" id="PTHR14614:SF147">
    <property type="entry name" value="S-ADENOSYLMETHIONINE-DEPENDENT METHYLTRANSFERASE OF THE SEVEN BETA-STRAND FAMILY"/>
    <property type="match status" value="1"/>
</dbReference>
<dbReference type="Proteomes" id="UP001150266">
    <property type="component" value="Unassembled WGS sequence"/>
</dbReference>